<organism evidence="3 4">
    <name type="scientific">Fimbriimonas ginsengisoli Gsoil 348</name>
    <dbReference type="NCBI Taxonomy" id="661478"/>
    <lineage>
        <taxon>Bacteria</taxon>
        <taxon>Bacillati</taxon>
        <taxon>Armatimonadota</taxon>
        <taxon>Fimbriimonadia</taxon>
        <taxon>Fimbriimonadales</taxon>
        <taxon>Fimbriimonadaceae</taxon>
        <taxon>Fimbriimonas</taxon>
    </lineage>
</organism>
<evidence type="ECO:0000256" key="1">
    <source>
        <dbReference type="ARBA" id="ARBA00006484"/>
    </source>
</evidence>
<reference evidence="3 4" key="1">
    <citation type="journal article" date="2014" name="PLoS ONE">
        <title>The first complete genome sequence of the class fimbriimonadia in the phylum armatimonadetes.</title>
        <authorList>
            <person name="Hu Z.Y."/>
            <person name="Wang Y.Z."/>
            <person name="Im W.T."/>
            <person name="Wang S.Y."/>
            <person name="Zhao G.P."/>
            <person name="Zheng H.J."/>
            <person name="Quan Z.X."/>
        </authorList>
    </citation>
    <scope>NUCLEOTIDE SEQUENCE [LARGE SCALE GENOMIC DNA]</scope>
    <source>
        <strain evidence="3">Gsoil 348</strain>
    </source>
</reference>
<dbReference type="KEGG" id="fgi:OP10G_0588"/>
<dbReference type="FunFam" id="3.40.50.720:FF:000084">
    <property type="entry name" value="Short-chain dehydrogenase reductase"/>
    <property type="match status" value="1"/>
</dbReference>
<evidence type="ECO:0000256" key="2">
    <source>
        <dbReference type="ARBA" id="ARBA00023002"/>
    </source>
</evidence>
<dbReference type="PRINTS" id="PR00080">
    <property type="entry name" value="SDRFAMILY"/>
</dbReference>
<dbReference type="STRING" id="661478.OP10G_0588"/>
<dbReference type="InterPro" id="IPR002347">
    <property type="entry name" value="SDR_fam"/>
</dbReference>
<dbReference type="GO" id="GO:0016491">
    <property type="term" value="F:oxidoreductase activity"/>
    <property type="evidence" value="ECO:0007669"/>
    <property type="project" value="UniProtKB-KW"/>
</dbReference>
<dbReference type="SUPFAM" id="SSF51735">
    <property type="entry name" value="NAD(P)-binding Rossmann-fold domains"/>
    <property type="match status" value="1"/>
</dbReference>
<name>A0A068NKD8_FIMGI</name>
<evidence type="ECO:0000313" key="3">
    <source>
        <dbReference type="EMBL" id="AIE83956.1"/>
    </source>
</evidence>
<protein>
    <submittedName>
        <fullName evidence="3">Short-chain dehydrogenase/reductase SDR</fullName>
    </submittedName>
</protein>
<accession>A0A068NKD8</accession>
<keyword evidence="4" id="KW-1185">Reference proteome</keyword>
<proteinExistence type="inferred from homology"/>
<dbReference type="Pfam" id="PF13561">
    <property type="entry name" value="adh_short_C2"/>
    <property type="match status" value="1"/>
</dbReference>
<dbReference type="Gene3D" id="3.40.50.720">
    <property type="entry name" value="NAD(P)-binding Rossmann-like Domain"/>
    <property type="match status" value="1"/>
</dbReference>
<dbReference type="AlphaFoldDB" id="A0A068NKD8"/>
<dbReference type="eggNOG" id="COG1028">
    <property type="taxonomic scope" value="Bacteria"/>
</dbReference>
<evidence type="ECO:0000313" key="4">
    <source>
        <dbReference type="Proteomes" id="UP000027982"/>
    </source>
</evidence>
<comment type="similarity">
    <text evidence="1">Belongs to the short-chain dehydrogenases/reductases (SDR) family.</text>
</comment>
<dbReference type="HOGENOM" id="CLU_010194_1_3_0"/>
<keyword evidence="2" id="KW-0560">Oxidoreductase</keyword>
<dbReference type="EMBL" id="CP007139">
    <property type="protein sequence ID" value="AIE83956.1"/>
    <property type="molecule type" value="Genomic_DNA"/>
</dbReference>
<gene>
    <name evidence="3" type="ORF">OP10G_0588</name>
</gene>
<dbReference type="InterPro" id="IPR036291">
    <property type="entry name" value="NAD(P)-bd_dom_sf"/>
</dbReference>
<dbReference type="PANTHER" id="PTHR43639">
    <property type="entry name" value="OXIDOREDUCTASE, SHORT-CHAIN DEHYDROGENASE/REDUCTASE FAMILY (AFU_ORTHOLOGUE AFUA_5G02870)"/>
    <property type="match status" value="1"/>
</dbReference>
<dbReference type="PRINTS" id="PR00081">
    <property type="entry name" value="GDHRDH"/>
</dbReference>
<sequence length="244" mass="25549">MAIVTGGARGIGADICRALSRNGCSVVVNYAHAAEKAEAVAAEARANGVKGIAIGADVRNQSEVDSMIERTLRELGQIDGLINNAISGRQHGAFAELEDKDFQDMFDFGARAVVNTIRAVRPAMKEAGSGRIVNIVTELWDMAPGDWSSYLAGKGAMVGISRALANELGPEGITVNMVAPGWMATETVDTTSEGSLNFGKSLPLRRHGSAEEIGNACAFFLSDLAGYVTGAYLPVTGGRITQMG</sequence>
<dbReference type="Proteomes" id="UP000027982">
    <property type="component" value="Chromosome"/>
</dbReference>
<dbReference type="PANTHER" id="PTHR43639:SF1">
    <property type="entry name" value="SHORT-CHAIN DEHYDROGENASE_REDUCTASE FAMILY PROTEIN"/>
    <property type="match status" value="1"/>
</dbReference>